<dbReference type="Gene3D" id="1.10.10.350">
    <property type="match status" value="1"/>
</dbReference>
<proteinExistence type="inferred from homology"/>
<feature type="binding site" evidence="8">
    <location>
        <position position="265"/>
    </location>
    <ligand>
        <name>ATP</name>
        <dbReference type="ChEBI" id="CHEBI:30616"/>
    </ligand>
</feature>
<dbReference type="InterPro" id="IPR001412">
    <property type="entry name" value="aa-tRNA-synth_I_CS"/>
</dbReference>
<evidence type="ECO:0000256" key="3">
    <source>
        <dbReference type="ARBA" id="ARBA00022598"/>
    </source>
</evidence>
<keyword evidence="7 8" id="KW-0030">Aminoacyl-tRNA synthetase</keyword>
<dbReference type="RefSeq" id="WP_104421260.1">
    <property type="nucleotide sequence ID" value="NZ_PTJC01000007.1"/>
</dbReference>
<gene>
    <name evidence="8" type="primary">gltX</name>
    <name evidence="11" type="ORF">CLV84_3693</name>
</gene>
<dbReference type="InterPro" id="IPR008925">
    <property type="entry name" value="aa_tRNA-synth_I_cd-bd_sf"/>
</dbReference>
<dbReference type="EMBL" id="PTJC01000007">
    <property type="protein sequence ID" value="PPK84533.1"/>
    <property type="molecule type" value="Genomic_DNA"/>
</dbReference>
<dbReference type="GO" id="GO:0008270">
    <property type="term" value="F:zinc ion binding"/>
    <property type="evidence" value="ECO:0007669"/>
    <property type="project" value="InterPro"/>
</dbReference>
<dbReference type="Proteomes" id="UP000237662">
    <property type="component" value="Unassembled WGS sequence"/>
</dbReference>
<comment type="similarity">
    <text evidence="1 8">Belongs to the class-I aminoacyl-tRNA synthetase family. Glutamate--tRNA ligase type 1 subfamily.</text>
</comment>
<comment type="function">
    <text evidence="8">Catalyzes the attachment of glutamate to tRNA(Glu) in a two-step reaction: glutamate is first activated by ATP to form Glu-AMP and then transferred to the acceptor end of tRNA(Glu).</text>
</comment>
<dbReference type="InterPro" id="IPR033910">
    <property type="entry name" value="GluRS_core"/>
</dbReference>
<dbReference type="InterPro" id="IPR014729">
    <property type="entry name" value="Rossmann-like_a/b/a_fold"/>
</dbReference>
<keyword evidence="5 8" id="KW-0067">ATP-binding</keyword>
<dbReference type="InterPro" id="IPR020751">
    <property type="entry name" value="aa-tRNA-synth_I_codon-bd_sub2"/>
</dbReference>
<dbReference type="EC" id="6.1.1.17" evidence="8"/>
<keyword evidence="2 8" id="KW-0963">Cytoplasm</keyword>
<keyword evidence="6 8" id="KW-0648">Protein biosynthesis</keyword>
<reference evidence="11 12" key="1">
    <citation type="submission" date="2018-02" db="EMBL/GenBank/DDBJ databases">
        <title>Genomic Encyclopedia of Archaeal and Bacterial Type Strains, Phase II (KMG-II): from individual species to whole genera.</title>
        <authorList>
            <person name="Goeker M."/>
        </authorList>
    </citation>
    <scope>NUCLEOTIDE SEQUENCE [LARGE SCALE GENOMIC DNA]</scope>
    <source>
        <strain evidence="11 12">DSM 29526</strain>
    </source>
</reference>
<accession>A0A2S6I0Y1</accession>
<dbReference type="FunFam" id="3.40.50.620:FF:000127">
    <property type="entry name" value="Glutamate--tRNA ligase"/>
    <property type="match status" value="1"/>
</dbReference>
<dbReference type="NCBIfam" id="TIGR00464">
    <property type="entry name" value="gltX_bact"/>
    <property type="match status" value="1"/>
</dbReference>
<dbReference type="PANTHER" id="PTHR43311">
    <property type="entry name" value="GLUTAMATE--TRNA LIGASE"/>
    <property type="match status" value="1"/>
</dbReference>
<feature type="short sequence motif" description="'HIGH' region" evidence="8">
    <location>
        <begin position="10"/>
        <end position="20"/>
    </location>
</feature>
<dbReference type="GO" id="GO:0005829">
    <property type="term" value="C:cytosol"/>
    <property type="evidence" value="ECO:0007669"/>
    <property type="project" value="TreeGrafter"/>
</dbReference>
<feature type="domain" description="Aminoacyl-tRNA synthetase class I anticodon-binding" evidence="10">
    <location>
        <begin position="370"/>
        <end position="501"/>
    </location>
</feature>
<keyword evidence="3 8" id="KW-0436">Ligase</keyword>
<keyword evidence="4 8" id="KW-0547">Nucleotide-binding</keyword>
<evidence type="ECO:0000256" key="2">
    <source>
        <dbReference type="ARBA" id="ARBA00022490"/>
    </source>
</evidence>
<dbReference type="GO" id="GO:0006424">
    <property type="term" value="P:glutamyl-tRNA aminoacylation"/>
    <property type="evidence" value="ECO:0007669"/>
    <property type="project" value="UniProtKB-UniRule"/>
</dbReference>
<evidence type="ECO:0000259" key="9">
    <source>
        <dbReference type="Pfam" id="PF00749"/>
    </source>
</evidence>
<evidence type="ECO:0000313" key="12">
    <source>
        <dbReference type="Proteomes" id="UP000237662"/>
    </source>
</evidence>
<dbReference type="GO" id="GO:0004818">
    <property type="term" value="F:glutamate-tRNA ligase activity"/>
    <property type="evidence" value="ECO:0007669"/>
    <property type="project" value="UniProtKB-UniRule"/>
</dbReference>
<dbReference type="InterPro" id="IPR004527">
    <property type="entry name" value="Glu-tRNA-ligase_bac/mito"/>
</dbReference>
<evidence type="ECO:0000256" key="1">
    <source>
        <dbReference type="ARBA" id="ARBA00007894"/>
    </source>
</evidence>
<feature type="domain" description="Glutamyl/glutaminyl-tRNA synthetase class Ib catalytic" evidence="9">
    <location>
        <begin position="3"/>
        <end position="347"/>
    </location>
</feature>
<comment type="subcellular location">
    <subcellularLocation>
        <location evidence="8">Cytoplasm</location>
    </subcellularLocation>
</comment>
<dbReference type="PANTHER" id="PTHR43311:SF2">
    <property type="entry name" value="GLUTAMATE--TRNA LIGASE, MITOCHONDRIAL-RELATED"/>
    <property type="match status" value="1"/>
</dbReference>
<evidence type="ECO:0000256" key="8">
    <source>
        <dbReference type="HAMAP-Rule" id="MF_00022"/>
    </source>
</evidence>
<keyword evidence="12" id="KW-1185">Reference proteome</keyword>
<dbReference type="InterPro" id="IPR020058">
    <property type="entry name" value="Glu/Gln-tRNA-synth_Ib_cat-dom"/>
</dbReference>
<dbReference type="OrthoDB" id="9807503at2"/>
<evidence type="ECO:0000259" key="10">
    <source>
        <dbReference type="Pfam" id="PF19269"/>
    </source>
</evidence>
<evidence type="ECO:0000313" key="11">
    <source>
        <dbReference type="EMBL" id="PPK84533.1"/>
    </source>
</evidence>
<sequence length="515" mass="58449">MQNVRVRFAPSPTGALHIGGLRTALYNYLFARNQAGVFVLRIEDTDQKRYVAGAEEYIIEALDWAGITPDEGPGIGGDYGPYRQSERRETYRKYTQHLLDSGHAYYAFDTEEELDRRRESEKAAGNHNFRYDATTRGDMRNSLSLGPNETDRLLSADTPYVVRLRVDPGQVVHIKDRVRGDVAFRSEEVDDKVLMKADGLPTYHLANVVDDHLMEITHVIRGEEWLPSTALHVLLYRAFGWEKTMPEFAHLPLLLKPTGKGKLSKRDGQQLGFPVFPLDWGQRGSDEYLSGFRETGFLPEATLNFLAFLGWNPGTEQEIFSKQELIEAFDLDRINKSGAQYDFEKARWYNQQYLISTPAEKLAPRIAHVFTENGYPIDEEAAATIAELLQERVHTLAEFFEQGIYFVARVGINDEKTARKKWKPDQRPTFEQLKNRLAGIDRWKADRIKEEAVAFMQEKGLGFGAVLPILRLAVSGTVNGPDAFAILEAVGREETIARLGEGFNLMDRIVAGERN</sequence>
<protein>
    <recommendedName>
        <fullName evidence="8">Glutamate--tRNA ligase</fullName>
        <ecNumber evidence="8">6.1.1.17</ecNumber>
    </recommendedName>
    <alternativeName>
        <fullName evidence="8">Glutamyl-tRNA synthetase</fullName>
        <shortName evidence="8">GluRS</shortName>
    </alternativeName>
</protein>
<dbReference type="Pfam" id="PF00749">
    <property type="entry name" value="tRNA-synt_1c"/>
    <property type="match status" value="1"/>
</dbReference>
<feature type="short sequence motif" description="'KMSKS' region" evidence="8">
    <location>
        <begin position="262"/>
        <end position="266"/>
    </location>
</feature>
<comment type="catalytic activity">
    <reaction evidence="8">
        <text>tRNA(Glu) + L-glutamate + ATP = L-glutamyl-tRNA(Glu) + AMP + diphosphate</text>
        <dbReference type="Rhea" id="RHEA:23540"/>
        <dbReference type="Rhea" id="RHEA-COMP:9663"/>
        <dbReference type="Rhea" id="RHEA-COMP:9680"/>
        <dbReference type="ChEBI" id="CHEBI:29985"/>
        <dbReference type="ChEBI" id="CHEBI:30616"/>
        <dbReference type="ChEBI" id="CHEBI:33019"/>
        <dbReference type="ChEBI" id="CHEBI:78442"/>
        <dbReference type="ChEBI" id="CHEBI:78520"/>
        <dbReference type="ChEBI" id="CHEBI:456215"/>
        <dbReference type="EC" id="6.1.1.17"/>
    </reaction>
</comment>
<dbReference type="SUPFAM" id="SSF52374">
    <property type="entry name" value="Nucleotidylyl transferase"/>
    <property type="match status" value="1"/>
</dbReference>
<comment type="subunit">
    <text evidence="8">Monomer.</text>
</comment>
<evidence type="ECO:0000256" key="6">
    <source>
        <dbReference type="ARBA" id="ARBA00022917"/>
    </source>
</evidence>
<dbReference type="InterPro" id="IPR000924">
    <property type="entry name" value="Glu/Gln-tRNA-synth"/>
</dbReference>
<dbReference type="HAMAP" id="MF_00022">
    <property type="entry name" value="Glu_tRNA_synth_type1"/>
    <property type="match status" value="1"/>
</dbReference>
<name>A0A2S6I0Y1_9BACT</name>
<organism evidence="11 12">
    <name type="scientific">Neolewinella xylanilytica</name>
    <dbReference type="NCBI Taxonomy" id="1514080"/>
    <lineage>
        <taxon>Bacteria</taxon>
        <taxon>Pseudomonadati</taxon>
        <taxon>Bacteroidota</taxon>
        <taxon>Saprospiria</taxon>
        <taxon>Saprospirales</taxon>
        <taxon>Lewinellaceae</taxon>
        <taxon>Neolewinella</taxon>
    </lineage>
</organism>
<dbReference type="AlphaFoldDB" id="A0A2S6I0Y1"/>
<dbReference type="CDD" id="cd00808">
    <property type="entry name" value="GluRS_core"/>
    <property type="match status" value="1"/>
</dbReference>
<dbReference type="PRINTS" id="PR00987">
    <property type="entry name" value="TRNASYNTHGLU"/>
</dbReference>
<evidence type="ECO:0000256" key="7">
    <source>
        <dbReference type="ARBA" id="ARBA00023146"/>
    </source>
</evidence>
<evidence type="ECO:0000256" key="4">
    <source>
        <dbReference type="ARBA" id="ARBA00022741"/>
    </source>
</evidence>
<comment type="caution">
    <text evidence="8">Lacks conserved residue(s) required for the propagation of feature annotation.</text>
</comment>
<dbReference type="Pfam" id="PF19269">
    <property type="entry name" value="Anticodon_2"/>
    <property type="match status" value="1"/>
</dbReference>
<comment type="caution">
    <text evidence="11">The sequence shown here is derived from an EMBL/GenBank/DDBJ whole genome shotgun (WGS) entry which is preliminary data.</text>
</comment>
<dbReference type="SUPFAM" id="SSF48163">
    <property type="entry name" value="An anticodon-binding domain of class I aminoacyl-tRNA synthetases"/>
    <property type="match status" value="1"/>
</dbReference>
<dbReference type="InterPro" id="IPR045462">
    <property type="entry name" value="aa-tRNA-synth_I_cd-bd"/>
</dbReference>
<dbReference type="Gene3D" id="3.40.50.620">
    <property type="entry name" value="HUPs"/>
    <property type="match status" value="1"/>
</dbReference>
<dbReference type="GO" id="GO:0005524">
    <property type="term" value="F:ATP binding"/>
    <property type="evidence" value="ECO:0007669"/>
    <property type="project" value="UniProtKB-UniRule"/>
</dbReference>
<evidence type="ECO:0000256" key="5">
    <source>
        <dbReference type="ARBA" id="ARBA00022840"/>
    </source>
</evidence>
<dbReference type="GO" id="GO:0000049">
    <property type="term" value="F:tRNA binding"/>
    <property type="evidence" value="ECO:0007669"/>
    <property type="project" value="InterPro"/>
</dbReference>
<dbReference type="PROSITE" id="PS00178">
    <property type="entry name" value="AA_TRNA_LIGASE_I"/>
    <property type="match status" value="1"/>
</dbReference>
<dbReference type="InterPro" id="IPR049940">
    <property type="entry name" value="GluQ/Sye"/>
</dbReference>